<evidence type="ECO:0000256" key="6">
    <source>
        <dbReference type="ARBA" id="ARBA00023136"/>
    </source>
</evidence>
<comment type="subcellular location">
    <subcellularLocation>
        <location evidence="1">Membrane</location>
        <topology evidence="1">Single-pass type I membrane protein</topology>
    </subcellularLocation>
</comment>
<dbReference type="SMART" id="SM00921">
    <property type="entry name" value="MHC_II_beta"/>
    <property type="match status" value="1"/>
</dbReference>
<keyword evidence="13" id="KW-1185">Reference proteome</keyword>
<keyword evidence="6" id="KW-0472">Membrane</keyword>
<evidence type="ECO:0000256" key="2">
    <source>
        <dbReference type="ARBA" id="ARBA00022692"/>
    </source>
</evidence>
<dbReference type="PANTHER" id="PTHR19944:SF99">
    <property type="entry name" value="HLA CLASS II HISTOCOMPATIBILITY ANTIGEN, DRB1 BETA CHAIN"/>
    <property type="match status" value="1"/>
</dbReference>
<gene>
    <name evidence="12" type="primary">Hb24_0</name>
    <name evidence="12" type="ORF">XIPELE_R03680</name>
</gene>
<comment type="caution">
    <text evidence="12">The sequence shown here is derived from an EMBL/GenBank/DDBJ whole genome shotgun (WGS) entry which is preliminary data.</text>
</comment>
<keyword evidence="8" id="KW-0325">Glycoprotein</keyword>
<evidence type="ECO:0000313" key="12">
    <source>
        <dbReference type="EMBL" id="NXU92294.1"/>
    </source>
</evidence>
<evidence type="ECO:0000256" key="4">
    <source>
        <dbReference type="ARBA" id="ARBA00022989"/>
    </source>
</evidence>
<feature type="domain" description="MHC class II beta chain N-terminal" evidence="11">
    <location>
        <begin position="29"/>
        <end position="103"/>
    </location>
</feature>
<keyword evidence="10" id="KW-0732">Signal</keyword>
<keyword evidence="5" id="KW-1064">Adaptive immunity</keyword>
<feature type="non-terminal residue" evidence="12">
    <location>
        <position position="1"/>
    </location>
</feature>
<dbReference type="InterPro" id="IPR014745">
    <property type="entry name" value="MHC_II_a/b_N"/>
</dbReference>
<dbReference type="GO" id="GO:0042613">
    <property type="term" value="C:MHC class II protein complex"/>
    <property type="evidence" value="ECO:0007669"/>
    <property type="project" value="UniProtKB-KW"/>
</dbReference>
<evidence type="ECO:0000256" key="7">
    <source>
        <dbReference type="ARBA" id="ARBA00023157"/>
    </source>
</evidence>
<feature type="signal peptide" evidence="10">
    <location>
        <begin position="1"/>
        <end position="16"/>
    </location>
</feature>
<feature type="non-terminal residue" evidence="12">
    <location>
        <position position="112"/>
    </location>
</feature>
<dbReference type="Proteomes" id="UP000551443">
    <property type="component" value="Unassembled WGS sequence"/>
</dbReference>
<feature type="chain" id="PRO_5029752155" evidence="10">
    <location>
        <begin position="17"/>
        <end position="112"/>
    </location>
</feature>
<keyword evidence="2" id="KW-0812">Transmembrane</keyword>
<dbReference type="InterPro" id="IPR050160">
    <property type="entry name" value="MHC/Immunoglobulin"/>
</dbReference>
<sequence>AILVALVVLGAPPAAGEELSEVLQEMVKHECHFINGTERVRYLERQFYNRQEDLHFDSDVGHFVGYTPYGEICARHANSNPQWLEYKRSVVDTYCRLNYRVFGPFSVDRLGE</sequence>
<organism evidence="12 13">
    <name type="scientific">Xiphorhynchus elegans</name>
    <name type="common">elegant woodcreeper</name>
    <dbReference type="NCBI Taxonomy" id="269412"/>
    <lineage>
        <taxon>Eukaryota</taxon>
        <taxon>Metazoa</taxon>
        <taxon>Chordata</taxon>
        <taxon>Craniata</taxon>
        <taxon>Vertebrata</taxon>
        <taxon>Euteleostomi</taxon>
        <taxon>Archelosauria</taxon>
        <taxon>Archosauria</taxon>
        <taxon>Dinosauria</taxon>
        <taxon>Saurischia</taxon>
        <taxon>Theropoda</taxon>
        <taxon>Coelurosauria</taxon>
        <taxon>Aves</taxon>
        <taxon>Neognathae</taxon>
        <taxon>Neoaves</taxon>
        <taxon>Telluraves</taxon>
        <taxon>Australaves</taxon>
        <taxon>Passeriformes</taxon>
        <taxon>Dendrocolaptidae</taxon>
        <taxon>Xiphorhynchus</taxon>
    </lineage>
</organism>
<evidence type="ECO:0000256" key="3">
    <source>
        <dbReference type="ARBA" id="ARBA00022859"/>
    </source>
</evidence>
<evidence type="ECO:0000313" key="13">
    <source>
        <dbReference type="Proteomes" id="UP000551443"/>
    </source>
</evidence>
<reference evidence="12 13" key="1">
    <citation type="submission" date="2019-09" db="EMBL/GenBank/DDBJ databases">
        <title>Bird 10,000 Genomes (B10K) Project - Family phase.</title>
        <authorList>
            <person name="Zhang G."/>
        </authorList>
    </citation>
    <scope>NUCLEOTIDE SEQUENCE [LARGE SCALE GENOMIC DNA]</scope>
    <source>
        <strain evidence="12">OUT-0059</strain>
        <tissue evidence="12">Muscle</tissue>
    </source>
</reference>
<name>A0A7L3PLW3_9DEND</name>
<dbReference type="GO" id="GO:0002250">
    <property type="term" value="P:adaptive immune response"/>
    <property type="evidence" value="ECO:0007669"/>
    <property type="project" value="UniProtKB-KW"/>
</dbReference>
<dbReference type="EMBL" id="VZUH01034826">
    <property type="protein sequence ID" value="NXU92294.1"/>
    <property type="molecule type" value="Genomic_DNA"/>
</dbReference>
<keyword evidence="3" id="KW-0391">Immunity</keyword>
<dbReference type="Pfam" id="PF00969">
    <property type="entry name" value="MHC_II_beta"/>
    <property type="match status" value="1"/>
</dbReference>
<dbReference type="AlphaFoldDB" id="A0A7L3PLW3"/>
<evidence type="ECO:0000256" key="5">
    <source>
        <dbReference type="ARBA" id="ARBA00023130"/>
    </source>
</evidence>
<keyword evidence="9" id="KW-0491">MHC II</keyword>
<dbReference type="GO" id="GO:0002504">
    <property type="term" value="P:antigen processing and presentation of peptide or polysaccharide antigen via MHC class II"/>
    <property type="evidence" value="ECO:0007669"/>
    <property type="project" value="UniProtKB-KW"/>
</dbReference>
<dbReference type="PANTHER" id="PTHR19944">
    <property type="entry name" value="MHC CLASS II-RELATED"/>
    <property type="match status" value="1"/>
</dbReference>
<dbReference type="SUPFAM" id="SSF54452">
    <property type="entry name" value="MHC antigen-recognition domain"/>
    <property type="match status" value="1"/>
</dbReference>
<protein>
    <submittedName>
        <fullName evidence="12">HB24 protein</fullName>
    </submittedName>
</protein>
<evidence type="ECO:0000256" key="8">
    <source>
        <dbReference type="ARBA" id="ARBA00023180"/>
    </source>
</evidence>
<dbReference type="FunFam" id="3.10.320.10:FF:000001">
    <property type="entry name" value="HLA class II histocompatibility antigen, DRB1-1 beta chain"/>
    <property type="match status" value="1"/>
</dbReference>
<proteinExistence type="predicted"/>
<evidence type="ECO:0000256" key="10">
    <source>
        <dbReference type="SAM" id="SignalP"/>
    </source>
</evidence>
<accession>A0A7L3PLW3</accession>
<keyword evidence="7" id="KW-1015">Disulfide bond</keyword>
<dbReference type="InterPro" id="IPR011162">
    <property type="entry name" value="MHC_I/II-like_Ag-recog"/>
</dbReference>
<keyword evidence="4" id="KW-1133">Transmembrane helix</keyword>
<evidence type="ECO:0000259" key="11">
    <source>
        <dbReference type="SMART" id="SM00921"/>
    </source>
</evidence>
<evidence type="ECO:0000256" key="1">
    <source>
        <dbReference type="ARBA" id="ARBA00004479"/>
    </source>
</evidence>
<dbReference type="Gene3D" id="3.10.320.10">
    <property type="entry name" value="Class II Histocompatibility Antigen, M Beta Chain, Chain B, domain 1"/>
    <property type="match status" value="1"/>
</dbReference>
<evidence type="ECO:0000256" key="9">
    <source>
        <dbReference type="ARBA" id="ARBA00023182"/>
    </source>
</evidence>
<dbReference type="InterPro" id="IPR000353">
    <property type="entry name" value="MHC_II_b_N"/>
</dbReference>